<keyword evidence="2" id="KW-0812">Transmembrane</keyword>
<proteinExistence type="predicted"/>
<evidence type="ECO:0000313" key="4">
    <source>
        <dbReference type="Proteomes" id="UP000186601"/>
    </source>
</evidence>
<feature type="region of interest" description="Disordered" evidence="1">
    <location>
        <begin position="192"/>
        <end position="215"/>
    </location>
</feature>
<feature type="compositionally biased region" description="Low complexity" evidence="1">
    <location>
        <begin position="192"/>
        <end position="207"/>
    </location>
</feature>
<keyword evidence="4" id="KW-1185">Reference proteome</keyword>
<accession>A0A2R6PVN6</accession>
<keyword evidence="2" id="KW-1133">Transmembrane helix</keyword>
<comment type="caution">
    <text evidence="3">The sequence shown here is derived from an EMBL/GenBank/DDBJ whole genome shotgun (WGS) entry which is preliminary data.</text>
</comment>
<evidence type="ECO:0000256" key="2">
    <source>
        <dbReference type="SAM" id="Phobius"/>
    </source>
</evidence>
<gene>
    <name evidence="3" type="ORF">PHLCEN_2v4282</name>
</gene>
<dbReference type="OrthoDB" id="3052647at2759"/>
<name>A0A2R6PVN6_9APHY</name>
<evidence type="ECO:0000313" key="3">
    <source>
        <dbReference type="EMBL" id="PSR97575.1"/>
    </source>
</evidence>
<dbReference type="EMBL" id="MLYV02000433">
    <property type="protein sequence ID" value="PSR97575.1"/>
    <property type="molecule type" value="Genomic_DNA"/>
</dbReference>
<dbReference type="Gene3D" id="2.60.120.260">
    <property type="entry name" value="Galactose-binding domain-like"/>
    <property type="match status" value="1"/>
</dbReference>
<evidence type="ECO:0000256" key="1">
    <source>
        <dbReference type="SAM" id="MobiDB-lite"/>
    </source>
</evidence>
<dbReference type="AlphaFoldDB" id="A0A2R6PVN6"/>
<sequence length="269" mass="28352">MSDASLDSTIYDDSSDQIRYIGPWYPIASSGSDTYNSTMSGLNEPASFSLSFLGSQVSVYGGVQHEEENLSVSPSISSAYSIDNVVIDTYNIVMPTGSDEFGVLFFTSGDLGASDHQLSVNITYTSPTFPYWLDYIIVSSPSTNTSSSLLSLPSTNPSSPLLSSPSTNTPNPLLSSTGSVHIHSLSIDLRSTSSVPVPSSTKSPIPSNSATPSTPVAQAGNAVLHTAAGLIAGSVIGGILLLCLLLGSLFLWRRARKEIRAPDEEESME</sequence>
<feature type="transmembrane region" description="Helical" evidence="2">
    <location>
        <begin position="227"/>
        <end position="252"/>
    </location>
</feature>
<keyword evidence="2" id="KW-0472">Membrane</keyword>
<dbReference type="Proteomes" id="UP000186601">
    <property type="component" value="Unassembled WGS sequence"/>
</dbReference>
<organism evidence="3 4">
    <name type="scientific">Hermanssonia centrifuga</name>
    <dbReference type="NCBI Taxonomy" id="98765"/>
    <lineage>
        <taxon>Eukaryota</taxon>
        <taxon>Fungi</taxon>
        <taxon>Dikarya</taxon>
        <taxon>Basidiomycota</taxon>
        <taxon>Agaricomycotina</taxon>
        <taxon>Agaricomycetes</taxon>
        <taxon>Polyporales</taxon>
        <taxon>Meruliaceae</taxon>
        <taxon>Hermanssonia</taxon>
    </lineage>
</organism>
<reference evidence="3 4" key="1">
    <citation type="submission" date="2018-02" db="EMBL/GenBank/DDBJ databases">
        <title>Genome sequence of the basidiomycete white-rot fungus Phlebia centrifuga.</title>
        <authorList>
            <person name="Granchi Z."/>
            <person name="Peng M."/>
            <person name="de Vries R.P."/>
            <person name="Hilden K."/>
            <person name="Makela M.R."/>
            <person name="Grigoriev I."/>
            <person name="Riley R."/>
        </authorList>
    </citation>
    <scope>NUCLEOTIDE SEQUENCE [LARGE SCALE GENOMIC DNA]</scope>
    <source>
        <strain evidence="3 4">FBCC195</strain>
    </source>
</reference>
<protein>
    <submittedName>
        <fullName evidence="3">Uncharacterized protein</fullName>
    </submittedName>
</protein>